<evidence type="ECO:0000259" key="2">
    <source>
        <dbReference type="PROSITE" id="PS50076"/>
    </source>
</evidence>
<feature type="region of interest" description="Disordered" evidence="1">
    <location>
        <begin position="261"/>
        <end position="301"/>
    </location>
</feature>
<dbReference type="CDD" id="cd06257">
    <property type="entry name" value="DnaJ"/>
    <property type="match status" value="1"/>
</dbReference>
<dbReference type="PANTHER" id="PTHR15606:SF4">
    <property type="entry name" value="DNAJ HOMOLOG SUBFAMILY C MEMBER 8"/>
    <property type="match status" value="1"/>
</dbReference>
<feature type="region of interest" description="Disordered" evidence="1">
    <location>
        <begin position="1"/>
        <end position="51"/>
    </location>
</feature>
<proteinExistence type="predicted"/>
<dbReference type="SMART" id="SM00271">
    <property type="entry name" value="DnaJ"/>
    <property type="match status" value="1"/>
</dbReference>
<name>A0A077ZUQ6_STYLE</name>
<accession>A0A077ZUQ6</accession>
<feature type="compositionally biased region" description="Basic and acidic residues" evidence="1">
    <location>
        <begin position="13"/>
        <end position="33"/>
    </location>
</feature>
<dbReference type="PANTHER" id="PTHR15606">
    <property type="entry name" value="DNAJ HOMOLOG SUBFAMILY C MEMBER 8/LIPOPOLYSACCHARIDE SPECIFIC RESPONSE-7-RELATED"/>
    <property type="match status" value="1"/>
</dbReference>
<dbReference type="GO" id="GO:0005634">
    <property type="term" value="C:nucleus"/>
    <property type="evidence" value="ECO:0007669"/>
    <property type="project" value="TreeGrafter"/>
</dbReference>
<protein>
    <submittedName>
        <fullName evidence="3">Dnaj homolog subfamily c member 8</fullName>
    </submittedName>
</protein>
<dbReference type="Proteomes" id="UP000039865">
    <property type="component" value="Unassembled WGS sequence"/>
</dbReference>
<dbReference type="SUPFAM" id="SSF46565">
    <property type="entry name" value="Chaperone J-domain"/>
    <property type="match status" value="1"/>
</dbReference>
<evidence type="ECO:0000313" key="4">
    <source>
        <dbReference type="Proteomes" id="UP000039865"/>
    </source>
</evidence>
<dbReference type="EMBL" id="CCKQ01002541">
    <property type="protein sequence ID" value="CDW73643.1"/>
    <property type="molecule type" value="Genomic_DNA"/>
</dbReference>
<sequence length="301" mass="35985">MTEKSEQINTSTLKEDNLKQLNKDSKSAAKDDDQLSQTTQSSAAPQKSQVDKEFQDFMVEMKKLTREDNKFTQEYQLDRLLNQSFVNPYDILEVGAEASEEEIKKKFRMLSILVHPDKCRHEKASDAFHLLEQAYKTLLDHEKRRIYQRVMREAKERVEYERKKENMRRKEIGKDSLPDETFNIEVQDMCKKLFEEIEERKQHFERLDAAYKRKKRVEVETTKAKEEILKEDMKAWDDNRDKRVDAWRSFTEKKVKIEKKKKTHFGIKAPQTKMEERPDHAPKIDSAKPMGVNEDYKKSWR</sequence>
<dbReference type="InterPro" id="IPR042858">
    <property type="entry name" value="DNAJC8"/>
</dbReference>
<evidence type="ECO:0000313" key="3">
    <source>
        <dbReference type="EMBL" id="CDW73643.1"/>
    </source>
</evidence>
<dbReference type="OrthoDB" id="10250354at2759"/>
<evidence type="ECO:0000256" key="1">
    <source>
        <dbReference type="SAM" id="MobiDB-lite"/>
    </source>
</evidence>
<organism evidence="3 4">
    <name type="scientific">Stylonychia lemnae</name>
    <name type="common">Ciliate</name>
    <dbReference type="NCBI Taxonomy" id="5949"/>
    <lineage>
        <taxon>Eukaryota</taxon>
        <taxon>Sar</taxon>
        <taxon>Alveolata</taxon>
        <taxon>Ciliophora</taxon>
        <taxon>Intramacronucleata</taxon>
        <taxon>Spirotrichea</taxon>
        <taxon>Stichotrichia</taxon>
        <taxon>Sporadotrichida</taxon>
        <taxon>Oxytrichidae</taxon>
        <taxon>Stylonychinae</taxon>
        <taxon>Stylonychia</taxon>
    </lineage>
</organism>
<feature type="compositionally biased region" description="Basic and acidic residues" evidence="1">
    <location>
        <begin position="273"/>
        <end position="286"/>
    </location>
</feature>
<dbReference type="InterPro" id="IPR036869">
    <property type="entry name" value="J_dom_sf"/>
</dbReference>
<reference evidence="3 4" key="1">
    <citation type="submission" date="2014-06" db="EMBL/GenBank/DDBJ databases">
        <authorList>
            <person name="Swart Estienne"/>
        </authorList>
    </citation>
    <scope>NUCLEOTIDE SEQUENCE [LARGE SCALE GENOMIC DNA]</scope>
    <source>
        <strain evidence="3 4">130c</strain>
    </source>
</reference>
<dbReference type="OMA" id="EIVNKAW"/>
<dbReference type="InterPro" id="IPR001623">
    <property type="entry name" value="DnaJ_domain"/>
</dbReference>
<dbReference type="Gene3D" id="1.10.287.110">
    <property type="entry name" value="DnaJ domain"/>
    <property type="match status" value="1"/>
</dbReference>
<gene>
    <name evidence="3" type="primary">Contig18506.g19663</name>
    <name evidence="3" type="ORF">STYLEM_2628</name>
</gene>
<keyword evidence="4" id="KW-1185">Reference proteome</keyword>
<dbReference type="Pfam" id="PF00226">
    <property type="entry name" value="DnaJ"/>
    <property type="match status" value="1"/>
</dbReference>
<dbReference type="AlphaFoldDB" id="A0A077ZUQ6"/>
<feature type="compositionally biased region" description="Polar residues" evidence="1">
    <location>
        <begin position="35"/>
        <end position="48"/>
    </location>
</feature>
<dbReference type="PRINTS" id="PR00625">
    <property type="entry name" value="JDOMAIN"/>
</dbReference>
<feature type="domain" description="J" evidence="2">
    <location>
        <begin position="87"/>
        <end position="151"/>
    </location>
</feature>
<dbReference type="InParanoid" id="A0A077ZUQ6"/>
<dbReference type="PROSITE" id="PS50076">
    <property type="entry name" value="DNAJ_2"/>
    <property type="match status" value="1"/>
</dbReference>